<protein>
    <submittedName>
        <fullName evidence="2">Uncharacterized protein</fullName>
    </submittedName>
</protein>
<accession>A0A8H3I831</accession>
<gene>
    <name evidence="2" type="ORF">GOMPHAMPRED_001509</name>
</gene>
<feature type="region of interest" description="Disordered" evidence="1">
    <location>
        <begin position="43"/>
        <end position="63"/>
    </location>
</feature>
<sequence>MDQPIDLTSQVIENLLYSSHEPQVSLTTEPVAADETVNNAISASNDTAKNPSGQETGETSQHHVALRRLQIQRARDREQTRLLLMWEDLKNNEKTEADKEALENALIVTEAMQKDSLVRHIRATHAALQGKEETLEIKHTSMLYTLDNLGLFL</sequence>
<evidence type="ECO:0000313" key="2">
    <source>
        <dbReference type="EMBL" id="CAF9918397.1"/>
    </source>
</evidence>
<feature type="compositionally biased region" description="Polar residues" evidence="1">
    <location>
        <begin position="43"/>
        <end position="59"/>
    </location>
</feature>
<keyword evidence="3" id="KW-1185">Reference proteome</keyword>
<dbReference type="Proteomes" id="UP000664169">
    <property type="component" value="Unassembled WGS sequence"/>
</dbReference>
<dbReference type="AlphaFoldDB" id="A0A8H3I831"/>
<name>A0A8H3I831_9LECA</name>
<reference evidence="2" key="1">
    <citation type="submission" date="2021-03" db="EMBL/GenBank/DDBJ databases">
        <authorList>
            <person name="Tagirdzhanova G."/>
        </authorList>
    </citation>
    <scope>NUCLEOTIDE SEQUENCE</scope>
</reference>
<organism evidence="2 3">
    <name type="scientific">Gomphillus americanus</name>
    <dbReference type="NCBI Taxonomy" id="1940652"/>
    <lineage>
        <taxon>Eukaryota</taxon>
        <taxon>Fungi</taxon>
        <taxon>Dikarya</taxon>
        <taxon>Ascomycota</taxon>
        <taxon>Pezizomycotina</taxon>
        <taxon>Lecanoromycetes</taxon>
        <taxon>OSLEUM clade</taxon>
        <taxon>Ostropomycetidae</taxon>
        <taxon>Ostropales</taxon>
        <taxon>Graphidaceae</taxon>
        <taxon>Gomphilloideae</taxon>
        <taxon>Gomphillus</taxon>
    </lineage>
</organism>
<evidence type="ECO:0000256" key="1">
    <source>
        <dbReference type="SAM" id="MobiDB-lite"/>
    </source>
</evidence>
<proteinExistence type="predicted"/>
<evidence type="ECO:0000313" key="3">
    <source>
        <dbReference type="Proteomes" id="UP000664169"/>
    </source>
</evidence>
<dbReference type="EMBL" id="CAJPDQ010000013">
    <property type="protein sequence ID" value="CAF9918397.1"/>
    <property type="molecule type" value="Genomic_DNA"/>
</dbReference>
<comment type="caution">
    <text evidence="2">The sequence shown here is derived from an EMBL/GenBank/DDBJ whole genome shotgun (WGS) entry which is preliminary data.</text>
</comment>